<feature type="compositionally biased region" description="Basic and acidic residues" evidence="1">
    <location>
        <begin position="113"/>
        <end position="123"/>
    </location>
</feature>
<feature type="compositionally biased region" description="Basic and acidic residues" evidence="1">
    <location>
        <begin position="32"/>
        <end position="43"/>
    </location>
</feature>
<proteinExistence type="predicted"/>
<feature type="region of interest" description="Disordered" evidence="1">
    <location>
        <begin position="113"/>
        <end position="171"/>
    </location>
</feature>
<evidence type="ECO:0000313" key="3">
    <source>
        <dbReference type="RefSeq" id="XP_053541723.1"/>
    </source>
</evidence>
<reference evidence="3" key="2">
    <citation type="submission" date="2025-08" db="UniProtKB">
        <authorList>
            <consortium name="RefSeq"/>
        </authorList>
    </citation>
    <scope>IDENTIFICATION</scope>
    <source>
        <tissue evidence="3">Blood</tissue>
    </source>
</reference>
<sequence length="171" mass="20547">MIFRMDEAPQPQEDEPETGVSGLPDLPVSNETWREETVEDVHQGRRRRREQVSDEEDNTEEAPHRRRQHEEQEEDDDDVFELNNLESSSPPLWNSFPVLEWIHNIRVRCSNEQFRERRRREQVSDEEDNIKEAPPSRRRRVEQDYDEHEDDDHADDDHEDGPSWNCFHSCS</sequence>
<keyword evidence="2" id="KW-1185">Reference proteome</keyword>
<dbReference type="AlphaFoldDB" id="A0A9F7RQR8"/>
<gene>
    <name evidence="3" type="primary">LOC128634920</name>
</gene>
<dbReference type="Proteomes" id="UP000221080">
    <property type="component" value="Chromosome 2"/>
</dbReference>
<dbReference type="RefSeq" id="XP_053541723.1">
    <property type="nucleotide sequence ID" value="XM_053685748.1"/>
</dbReference>
<feature type="compositionally biased region" description="Acidic residues" evidence="1">
    <location>
        <begin position="144"/>
        <end position="159"/>
    </location>
</feature>
<organism evidence="2 3">
    <name type="scientific">Ictalurus punctatus</name>
    <name type="common">Channel catfish</name>
    <name type="synonym">Silurus punctatus</name>
    <dbReference type="NCBI Taxonomy" id="7998"/>
    <lineage>
        <taxon>Eukaryota</taxon>
        <taxon>Metazoa</taxon>
        <taxon>Chordata</taxon>
        <taxon>Craniata</taxon>
        <taxon>Vertebrata</taxon>
        <taxon>Euteleostomi</taxon>
        <taxon>Actinopterygii</taxon>
        <taxon>Neopterygii</taxon>
        <taxon>Teleostei</taxon>
        <taxon>Ostariophysi</taxon>
        <taxon>Siluriformes</taxon>
        <taxon>Ictaluridae</taxon>
        <taxon>Ictalurus</taxon>
    </lineage>
</organism>
<reference evidence="2" key="1">
    <citation type="journal article" date="2016" name="Nat. Commun.">
        <title>The channel catfish genome sequence provides insights into the evolution of scale formation in teleosts.</title>
        <authorList>
            <person name="Liu Z."/>
            <person name="Liu S."/>
            <person name="Yao J."/>
            <person name="Bao L."/>
            <person name="Zhang J."/>
            <person name="Li Y."/>
            <person name="Jiang C."/>
            <person name="Sun L."/>
            <person name="Wang R."/>
            <person name="Zhang Y."/>
            <person name="Zhou T."/>
            <person name="Zeng Q."/>
            <person name="Fu Q."/>
            <person name="Gao S."/>
            <person name="Li N."/>
            <person name="Koren S."/>
            <person name="Jiang Y."/>
            <person name="Zimin A."/>
            <person name="Xu P."/>
            <person name="Phillippy A.M."/>
            <person name="Geng X."/>
            <person name="Song L."/>
            <person name="Sun F."/>
            <person name="Li C."/>
            <person name="Wang X."/>
            <person name="Chen A."/>
            <person name="Jin Y."/>
            <person name="Yuan Z."/>
            <person name="Yang Y."/>
            <person name="Tan S."/>
            <person name="Peatman E."/>
            <person name="Lu J."/>
            <person name="Qin Z."/>
            <person name="Dunham R."/>
            <person name="Li Z."/>
            <person name="Sonstegard T."/>
            <person name="Feng J."/>
            <person name="Danzmann R.G."/>
            <person name="Schroeder S."/>
            <person name="Scheffler B."/>
            <person name="Duke M.V."/>
            <person name="Ballard L."/>
            <person name="Kucuktas H."/>
            <person name="Kaltenboeck L."/>
            <person name="Liu H."/>
            <person name="Armbruster J."/>
            <person name="Xie Y."/>
            <person name="Kirby M.L."/>
            <person name="Tian Y."/>
            <person name="Flanagan M.E."/>
            <person name="Mu W."/>
            <person name="Waldbieser G.C."/>
        </authorList>
    </citation>
    <scope>NUCLEOTIDE SEQUENCE [LARGE SCALE GENOMIC DNA]</scope>
    <source>
        <strain evidence="2">SDA103</strain>
    </source>
</reference>
<feature type="compositionally biased region" description="Acidic residues" evidence="1">
    <location>
        <begin position="71"/>
        <end position="80"/>
    </location>
</feature>
<protein>
    <submittedName>
        <fullName evidence="3">Sarcoplasmic reticulum histidine-rich calcium-binding protein</fullName>
    </submittedName>
</protein>
<evidence type="ECO:0000256" key="1">
    <source>
        <dbReference type="SAM" id="MobiDB-lite"/>
    </source>
</evidence>
<feature type="region of interest" description="Disordered" evidence="1">
    <location>
        <begin position="1"/>
        <end position="94"/>
    </location>
</feature>
<dbReference type="KEGG" id="ipu:128634920"/>
<accession>A0A9F7RQR8</accession>
<evidence type="ECO:0000313" key="2">
    <source>
        <dbReference type="Proteomes" id="UP000221080"/>
    </source>
</evidence>
<name>A0A9F7RQR8_ICTPU</name>
<dbReference type="GeneID" id="128634920"/>